<sequence length="59" mass="6293">MASITVPRVAAPTARLPDNTWETVVGLTPAWLATCAIVTRECWLDAASLLDMAGILLEP</sequence>
<protein>
    <submittedName>
        <fullName evidence="1">Uncharacterized protein</fullName>
    </submittedName>
</protein>
<evidence type="ECO:0000313" key="1">
    <source>
        <dbReference type="EMBL" id="GIH43129.1"/>
    </source>
</evidence>
<keyword evidence="2" id="KW-1185">Reference proteome</keyword>
<name>A0ABQ4G7T1_9ACTN</name>
<reference evidence="1 2" key="1">
    <citation type="submission" date="2021-01" db="EMBL/GenBank/DDBJ databases">
        <title>Whole genome shotgun sequence of Microbispora corallina NBRC 16416.</title>
        <authorList>
            <person name="Komaki H."/>
            <person name="Tamura T."/>
        </authorList>
    </citation>
    <scope>NUCLEOTIDE SEQUENCE [LARGE SCALE GENOMIC DNA]</scope>
    <source>
        <strain evidence="1 2">NBRC 16416</strain>
    </source>
</reference>
<accession>A0ABQ4G7T1</accession>
<gene>
    <name evidence="1" type="ORF">Mco01_61290</name>
</gene>
<dbReference type="Proteomes" id="UP000603904">
    <property type="component" value="Unassembled WGS sequence"/>
</dbReference>
<organism evidence="1 2">
    <name type="scientific">Microbispora corallina</name>
    <dbReference type="NCBI Taxonomy" id="83302"/>
    <lineage>
        <taxon>Bacteria</taxon>
        <taxon>Bacillati</taxon>
        <taxon>Actinomycetota</taxon>
        <taxon>Actinomycetes</taxon>
        <taxon>Streptosporangiales</taxon>
        <taxon>Streptosporangiaceae</taxon>
        <taxon>Microbispora</taxon>
    </lineage>
</organism>
<comment type="caution">
    <text evidence="1">The sequence shown here is derived from an EMBL/GenBank/DDBJ whole genome shotgun (WGS) entry which is preliminary data.</text>
</comment>
<dbReference type="EMBL" id="BOOC01000035">
    <property type="protein sequence ID" value="GIH43129.1"/>
    <property type="molecule type" value="Genomic_DNA"/>
</dbReference>
<proteinExistence type="predicted"/>
<evidence type="ECO:0000313" key="2">
    <source>
        <dbReference type="Proteomes" id="UP000603904"/>
    </source>
</evidence>